<feature type="region of interest" description="Disordered" evidence="1">
    <location>
        <begin position="232"/>
        <end position="324"/>
    </location>
</feature>
<evidence type="ECO:0008006" key="4">
    <source>
        <dbReference type="Google" id="ProtNLM"/>
    </source>
</evidence>
<dbReference type="Proteomes" id="UP000077266">
    <property type="component" value="Unassembled WGS sequence"/>
</dbReference>
<feature type="compositionally biased region" description="Acidic residues" evidence="1">
    <location>
        <begin position="277"/>
        <end position="290"/>
    </location>
</feature>
<name>A0A165ETE5_EXIGL</name>
<dbReference type="OrthoDB" id="5569250at2759"/>
<evidence type="ECO:0000313" key="3">
    <source>
        <dbReference type="Proteomes" id="UP000077266"/>
    </source>
</evidence>
<gene>
    <name evidence="2" type="ORF">EXIGLDRAFT_196817</name>
</gene>
<dbReference type="InParanoid" id="A0A165ETE5"/>
<keyword evidence="3" id="KW-1185">Reference proteome</keyword>
<dbReference type="EMBL" id="KV426119">
    <property type="protein sequence ID" value="KZV87642.1"/>
    <property type="molecule type" value="Genomic_DNA"/>
</dbReference>
<proteinExistence type="predicted"/>
<protein>
    <recommendedName>
        <fullName evidence="4">Fungal-type protein kinase domain-containing protein</fullName>
    </recommendedName>
</protein>
<evidence type="ECO:0000256" key="1">
    <source>
        <dbReference type="SAM" id="MobiDB-lite"/>
    </source>
</evidence>
<organism evidence="2 3">
    <name type="scientific">Exidia glandulosa HHB12029</name>
    <dbReference type="NCBI Taxonomy" id="1314781"/>
    <lineage>
        <taxon>Eukaryota</taxon>
        <taxon>Fungi</taxon>
        <taxon>Dikarya</taxon>
        <taxon>Basidiomycota</taxon>
        <taxon>Agaricomycotina</taxon>
        <taxon>Agaricomycetes</taxon>
        <taxon>Auriculariales</taxon>
        <taxon>Exidiaceae</taxon>
        <taxon>Exidia</taxon>
    </lineage>
</organism>
<evidence type="ECO:0000313" key="2">
    <source>
        <dbReference type="EMBL" id="KZV87642.1"/>
    </source>
</evidence>
<accession>A0A165ETE5</accession>
<sequence>MFSALEISTDKPLERVLDPFALDNVIRKLRAVEQLPVFDRAFPDGKGDFVEMLEAVTELEFTRKRFLSKSADRKAANDIRQRFTDPKKILHDPCYDVQSIYWSLLWFFLRALPTGKPPLDVLDGDFSRFANSLLEHTVGDDAFRADHFFQWRGPTLELHAALADFVPLFQNLAAYLAIPWHMYKNHPEVHVPNDHAHTAVRRLLLAEIYALTKENKGLNIALDPTQPRIINKSTSAVTDRSKQPAFRDSTRTSKRRAADAGLDEDHSDGKRRKVELEDSEDDDDDSDSDEEAKAPSTLPNPGRVVPGHRCYQRKCNPKSAGARAEKLRDDRYLFFGVGSRKPLQTAAAATGN</sequence>
<reference evidence="2 3" key="1">
    <citation type="journal article" date="2016" name="Mol. Biol. Evol.">
        <title>Comparative Genomics of Early-Diverging Mushroom-Forming Fungi Provides Insights into the Origins of Lignocellulose Decay Capabilities.</title>
        <authorList>
            <person name="Nagy L.G."/>
            <person name="Riley R."/>
            <person name="Tritt A."/>
            <person name="Adam C."/>
            <person name="Daum C."/>
            <person name="Floudas D."/>
            <person name="Sun H."/>
            <person name="Yadav J.S."/>
            <person name="Pangilinan J."/>
            <person name="Larsson K.H."/>
            <person name="Matsuura K."/>
            <person name="Barry K."/>
            <person name="Labutti K."/>
            <person name="Kuo R."/>
            <person name="Ohm R.A."/>
            <person name="Bhattacharya S.S."/>
            <person name="Shirouzu T."/>
            <person name="Yoshinaga Y."/>
            <person name="Martin F.M."/>
            <person name="Grigoriev I.V."/>
            <person name="Hibbett D.S."/>
        </authorList>
    </citation>
    <scope>NUCLEOTIDE SEQUENCE [LARGE SCALE GENOMIC DNA]</scope>
    <source>
        <strain evidence="2 3">HHB12029</strain>
    </source>
</reference>
<dbReference type="AlphaFoldDB" id="A0A165ETE5"/>